<accession>A0AA88HTT0</accession>
<evidence type="ECO:0000313" key="2">
    <source>
        <dbReference type="EMBL" id="KAK2715625.1"/>
    </source>
</evidence>
<feature type="region of interest" description="Disordered" evidence="1">
    <location>
        <begin position="75"/>
        <end position="107"/>
    </location>
</feature>
<dbReference type="AlphaFoldDB" id="A0AA88HTT0"/>
<dbReference type="InterPro" id="IPR035892">
    <property type="entry name" value="C2_domain_sf"/>
</dbReference>
<organism evidence="2 3">
    <name type="scientific">Artemia franciscana</name>
    <name type="common">Brine shrimp</name>
    <name type="synonym">Artemia sanfranciscana</name>
    <dbReference type="NCBI Taxonomy" id="6661"/>
    <lineage>
        <taxon>Eukaryota</taxon>
        <taxon>Metazoa</taxon>
        <taxon>Ecdysozoa</taxon>
        <taxon>Arthropoda</taxon>
        <taxon>Crustacea</taxon>
        <taxon>Branchiopoda</taxon>
        <taxon>Anostraca</taxon>
        <taxon>Artemiidae</taxon>
        <taxon>Artemia</taxon>
    </lineage>
</organism>
<feature type="compositionally biased region" description="Basic and acidic residues" evidence="1">
    <location>
        <begin position="75"/>
        <end position="94"/>
    </location>
</feature>
<evidence type="ECO:0000256" key="1">
    <source>
        <dbReference type="SAM" id="MobiDB-lite"/>
    </source>
</evidence>
<gene>
    <name evidence="2" type="ORF">QYM36_010260</name>
</gene>
<dbReference type="Gene3D" id="2.60.40.150">
    <property type="entry name" value="C2 domain"/>
    <property type="match status" value="1"/>
</dbReference>
<comment type="caution">
    <text evidence="2">The sequence shown here is derived from an EMBL/GenBank/DDBJ whole genome shotgun (WGS) entry which is preliminary data.</text>
</comment>
<dbReference type="EMBL" id="JAVRJZ010000012">
    <property type="protein sequence ID" value="KAK2715625.1"/>
    <property type="molecule type" value="Genomic_DNA"/>
</dbReference>
<protein>
    <submittedName>
        <fullName evidence="2">Uncharacterized protein</fullName>
    </submittedName>
</protein>
<sequence>MACYPPAINGSMKFFLAKVSIEVISRQLLSDKRIGSYKYIPLSNDLGQPLGLPSIFVHIKAGDSVPDEHHEITETLMHPRDDTEANTPELDKSLIKSGSFSEDSALG</sequence>
<dbReference type="Proteomes" id="UP001187531">
    <property type="component" value="Unassembled WGS sequence"/>
</dbReference>
<proteinExistence type="predicted"/>
<reference evidence="2" key="1">
    <citation type="submission" date="2023-07" db="EMBL/GenBank/DDBJ databases">
        <title>Chromosome-level genome assembly of Artemia franciscana.</title>
        <authorList>
            <person name="Jo E."/>
        </authorList>
    </citation>
    <scope>NUCLEOTIDE SEQUENCE</scope>
    <source>
        <tissue evidence="2">Whole body</tissue>
    </source>
</reference>
<evidence type="ECO:0000313" key="3">
    <source>
        <dbReference type="Proteomes" id="UP001187531"/>
    </source>
</evidence>
<keyword evidence="3" id="KW-1185">Reference proteome</keyword>
<name>A0AA88HTT0_ARTSF</name>
<feature type="compositionally biased region" description="Polar residues" evidence="1">
    <location>
        <begin position="96"/>
        <end position="107"/>
    </location>
</feature>